<dbReference type="PANTHER" id="PTHR38011:SF7">
    <property type="entry name" value="2,5-DIAMINO-6-RIBOSYLAMINO-4(3H)-PYRIMIDINONE 5'-PHOSPHATE REDUCTASE"/>
    <property type="match status" value="1"/>
</dbReference>
<keyword evidence="8" id="KW-0511">Multifunctional enzyme</keyword>
<dbReference type="InterPro" id="IPR024072">
    <property type="entry name" value="DHFR-like_dom_sf"/>
</dbReference>
<dbReference type="PIRSF" id="PIRSF006769">
    <property type="entry name" value="RibD"/>
    <property type="match status" value="1"/>
</dbReference>
<comment type="pathway">
    <text evidence="1">Cofactor biosynthesis; riboflavin biosynthesis; 5-amino-6-(D-ribitylamino)uracil from GTP: step 2/4.</text>
</comment>
<dbReference type="GO" id="GO:0008270">
    <property type="term" value="F:zinc ion binding"/>
    <property type="evidence" value="ECO:0007669"/>
    <property type="project" value="InterPro"/>
</dbReference>
<comment type="pathway">
    <text evidence="2">Cofactor biosynthesis; riboflavin biosynthesis; 5-amino-6-(D-ribitylamino)uracil from GTP: step 3/4.</text>
</comment>
<keyword evidence="7" id="KW-0560">Oxidoreductase</keyword>
<keyword evidence="4" id="KW-0479">Metal-binding</keyword>
<dbReference type="GO" id="GO:0009231">
    <property type="term" value="P:riboflavin biosynthetic process"/>
    <property type="evidence" value="ECO:0007669"/>
    <property type="project" value="UniProtKB-UniPathway"/>
</dbReference>
<dbReference type="Gene3D" id="3.40.430.10">
    <property type="entry name" value="Dihydrofolate Reductase, subunit A"/>
    <property type="match status" value="1"/>
</dbReference>
<evidence type="ECO:0000256" key="6">
    <source>
        <dbReference type="ARBA" id="ARBA00022857"/>
    </source>
</evidence>
<dbReference type="PANTHER" id="PTHR38011">
    <property type="entry name" value="DIHYDROFOLATE REDUCTASE FAMILY PROTEIN (AFU_ORTHOLOGUE AFUA_8G06820)"/>
    <property type="match status" value="1"/>
</dbReference>
<evidence type="ECO:0000256" key="8">
    <source>
        <dbReference type="ARBA" id="ARBA00023268"/>
    </source>
</evidence>
<dbReference type="PROSITE" id="PS51747">
    <property type="entry name" value="CYT_DCMP_DEAMINASES_2"/>
    <property type="match status" value="1"/>
</dbReference>
<dbReference type="EMBL" id="UINC01001671">
    <property type="protein sequence ID" value="SUZ86236.1"/>
    <property type="molecule type" value="Genomic_DNA"/>
</dbReference>
<evidence type="ECO:0000256" key="1">
    <source>
        <dbReference type="ARBA" id="ARBA00004882"/>
    </source>
</evidence>
<evidence type="ECO:0000256" key="2">
    <source>
        <dbReference type="ARBA" id="ARBA00004910"/>
    </source>
</evidence>
<feature type="domain" description="CMP/dCMP-type deaminase" evidence="9">
    <location>
        <begin position="2"/>
        <end position="117"/>
    </location>
</feature>
<evidence type="ECO:0000313" key="10">
    <source>
        <dbReference type="EMBL" id="SUZ86236.1"/>
    </source>
</evidence>
<dbReference type="InterPro" id="IPR016193">
    <property type="entry name" value="Cytidine_deaminase-like"/>
</dbReference>
<dbReference type="Gene3D" id="3.40.140.10">
    <property type="entry name" value="Cytidine Deaminase, domain 2"/>
    <property type="match status" value="1"/>
</dbReference>
<keyword evidence="6" id="KW-0521">NADP</keyword>
<proteinExistence type="predicted"/>
<dbReference type="InterPro" id="IPR004794">
    <property type="entry name" value="Eubact_RibD"/>
</dbReference>
<dbReference type="InterPro" id="IPR002125">
    <property type="entry name" value="CMP_dCMP_dom"/>
</dbReference>
<dbReference type="InterPro" id="IPR016192">
    <property type="entry name" value="APOBEC/CMP_deaminase_Zn-bd"/>
</dbReference>
<dbReference type="AlphaFoldDB" id="A0A381R3C2"/>
<gene>
    <name evidence="10" type="ORF">METZ01_LOCUS39090</name>
</gene>
<dbReference type="SUPFAM" id="SSF53597">
    <property type="entry name" value="Dihydrofolate reductase-like"/>
    <property type="match status" value="1"/>
</dbReference>
<keyword evidence="3" id="KW-0686">Riboflavin biosynthesis</keyword>
<evidence type="ECO:0000259" key="9">
    <source>
        <dbReference type="PROSITE" id="PS51747"/>
    </source>
</evidence>
<dbReference type="GO" id="GO:0008703">
    <property type="term" value="F:5-amino-6-(5-phosphoribosylamino)uracil reductase activity"/>
    <property type="evidence" value="ECO:0007669"/>
    <property type="project" value="InterPro"/>
</dbReference>
<dbReference type="Pfam" id="PF01872">
    <property type="entry name" value="RibD_C"/>
    <property type="match status" value="1"/>
</dbReference>
<dbReference type="UniPathway" id="UPA00275">
    <property type="reaction ID" value="UER00401"/>
</dbReference>
<evidence type="ECO:0000256" key="5">
    <source>
        <dbReference type="ARBA" id="ARBA00022833"/>
    </source>
</evidence>
<evidence type="ECO:0000256" key="3">
    <source>
        <dbReference type="ARBA" id="ARBA00022619"/>
    </source>
</evidence>
<dbReference type="InterPro" id="IPR002734">
    <property type="entry name" value="RibDG_C"/>
</dbReference>
<dbReference type="GO" id="GO:0008835">
    <property type="term" value="F:diaminohydroxyphosphoribosylaminopyrimidine deaminase activity"/>
    <property type="evidence" value="ECO:0007669"/>
    <property type="project" value="InterPro"/>
</dbReference>
<reference evidence="10" key="1">
    <citation type="submission" date="2018-05" db="EMBL/GenBank/DDBJ databases">
        <authorList>
            <person name="Lanie J.A."/>
            <person name="Ng W.-L."/>
            <person name="Kazmierczak K.M."/>
            <person name="Andrzejewski T.M."/>
            <person name="Davidsen T.M."/>
            <person name="Wayne K.J."/>
            <person name="Tettelin H."/>
            <person name="Glass J.I."/>
            <person name="Rusch D."/>
            <person name="Podicherti R."/>
            <person name="Tsui H.-C.T."/>
            <person name="Winkler M.E."/>
        </authorList>
    </citation>
    <scope>NUCLEOTIDE SEQUENCE</scope>
</reference>
<dbReference type="NCBIfam" id="TIGR00326">
    <property type="entry name" value="eubact_ribD"/>
    <property type="match status" value="1"/>
</dbReference>
<evidence type="ECO:0000256" key="7">
    <source>
        <dbReference type="ARBA" id="ARBA00023002"/>
    </source>
</evidence>
<dbReference type="InterPro" id="IPR050765">
    <property type="entry name" value="Riboflavin_Biosynth_HTPR"/>
</dbReference>
<dbReference type="SUPFAM" id="SSF53927">
    <property type="entry name" value="Cytidine deaminase-like"/>
    <property type="match status" value="1"/>
</dbReference>
<keyword evidence="5" id="KW-0862">Zinc</keyword>
<accession>A0A381R3C2</accession>
<evidence type="ECO:0000256" key="4">
    <source>
        <dbReference type="ARBA" id="ARBA00022723"/>
    </source>
</evidence>
<dbReference type="PROSITE" id="PS00903">
    <property type="entry name" value="CYT_DCMP_DEAMINASES_1"/>
    <property type="match status" value="1"/>
</dbReference>
<dbReference type="CDD" id="cd01284">
    <property type="entry name" value="Riboflavin_deaminase-reductase"/>
    <property type="match status" value="1"/>
</dbReference>
<organism evidence="10">
    <name type="scientific">marine metagenome</name>
    <dbReference type="NCBI Taxonomy" id="408172"/>
    <lineage>
        <taxon>unclassified sequences</taxon>
        <taxon>metagenomes</taxon>
        <taxon>ecological metagenomes</taxon>
    </lineage>
</organism>
<name>A0A381R3C2_9ZZZZ</name>
<protein>
    <recommendedName>
        <fullName evidence="9">CMP/dCMP-type deaminase domain-containing protein</fullName>
    </recommendedName>
</protein>
<sequence>MNSDNFFMQRCLDLAIKGIGKTYPNPVVGCVIVNDNKIISEGWHKLYGGVHAEVDAINKIEDKSVLKNCSLYVNLEPCNHHGKTPPCTNLILKYGIKNIIIGIKDPNKNVNGNGVEYLKRNGCKVKVNVLEEECKFINRRFLTFNNLKRPYITLKWAESKDGFIGPIKNKLNSGKVFWLSNEKSRILSHKWRTEEHSILVGVQTIIDDNPELTSRFYKGNNPIRIVIDPNLRTPLESNVLNNASKSIIFSNKKKKTDGLNIHTNDFSNKESIINNIYNQGIQSVIVEGGKRTIQFFIDNNYWDCIRVFQTDKLLNKGTPRPDFNINDYDYKMIDNDRLYELFKN</sequence>
<dbReference type="Pfam" id="PF00383">
    <property type="entry name" value="dCMP_cyt_deam_1"/>
    <property type="match status" value="1"/>
</dbReference>